<dbReference type="PANTHER" id="PTHR37166">
    <property type="entry name" value="PROTEIN FLAG"/>
    <property type="match status" value="1"/>
</dbReference>
<dbReference type="Pfam" id="PF03646">
    <property type="entry name" value="FlaG"/>
    <property type="match status" value="1"/>
</dbReference>
<gene>
    <name evidence="1" type="ORF">CBM15_02490</name>
</gene>
<keyword evidence="2" id="KW-1185">Reference proteome</keyword>
<evidence type="ECO:0008006" key="3">
    <source>
        <dbReference type="Google" id="ProtNLM"/>
    </source>
</evidence>
<comment type="caution">
    <text evidence="1">The sequence shown here is derived from an EMBL/GenBank/DDBJ whole genome shotgun (WGS) entry which is preliminary data.</text>
</comment>
<evidence type="ECO:0000313" key="1">
    <source>
        <dbReference type="EMBL" id="OUZ40995.1"/>
    </source>
</evidence>
<evidence type="ECO:0000313" key="2">
    <source>
        <dbReference type="Proteomes" id="UP000196594"/>
    </source>
</evidence>
<protein>
    <recommendedName>
        <fullName evidence="3">Flagellar biosynthesis protein FlaG</fullName>
    </recommendedName>
</protein>
<dbReference type="SUPFAM" id="SSF160214">
    <property type="entry name" value="FlaG-like"/>
    <property type="match status" value="1"/>
</dbReference>
<dbReference type="Proteomes" id="UP000196594">
    <property type="component" value="Unassembled WGS sequence"/>
</dbReference>
<dbReference type="PANTHER" id="PTHR37166:SF1">
    <property type="entry name" value="PROTEIN FLAG"/>
    <property type="match status" value="1"/>
</dbReference>
<dbReference type="Gene3D" id="3.30.160.170">
    <property type="entry name" value="FlaG-like"/>
    <property type="match status" value="1"/>
</dbReference>
<dbReference type="EMBL" id="NHNT01000001">
    <property type="protein sequence ID" value="OUZ40995.1"/>
    <property type="molecule type" value="Genomic_DNA"/>
</dbReference>
<accession>A0ABX3ZMS5</accession>
<proteinExistence type="predicted"/>
<sequence>MPNTIQQSTDVQSARSVQTAQAENIVIQENQSETGTEGPVVKEKLEQAIDSINEFFTINNSELKFVLHEGLGKYFAQLVNAETEEVIREIPSKKMLDVFYEMQKLVGMIVDKKI</sequence>
<organism evidence="1 2">
    <name type="scientific">Solibacillus kalamii</name>
    <dbReference type="NCBI Taxonomy" id="1748298"/>
    <lineage>
        <taxon>Bacteria</taxon>
        <taxon>Bacillati</taxon>
        <taxon>Bacillota</taxon>
        <taxon>Bacilli</taxon>
        <taxon>Bacillales</taxon>
        <taxon>Caryophanaceae</taxon>
        <taxon>Solibacillus</taxon>
    </lineage>
</organism>
<dbReference type="InterPro" id="IPR035924">
    <property type="entry name" value="FlaG-like_sf"/>
</dbReference>
<dbReference type="InterPro" id="IPR005186">
    <property type="entry name" value="FlaG"/>
</dbReference>
<name>A0ABX3ZMS5_9BACL</name>
<reference evidence="1 2" key="1">
    <citation type="journal article" date="2017" name="Int. J. Syst. Evol. Microbiol.">
        <title>Solibacillus kalamii sp. nov., isolated from a high-efficiency particulate arrestance filter system used in the International Space Station.</title>
        <authorList>
            <person name="Checinska Sielaff A."/>
            <person name="Kumar R.M."/>
            <person name="Pal D."/>
            <person name="Mayilraj S."/>
            <person name="Venkateswaran K."/>
        </authorList>
    </citation>
    <scope>NUCLEOTIDE SEQUENCE [LARGE SCALE GENOMIC DNA]</scope>
    <source>
        <strain evidence="1 2">ISSFR-015</strain>
    </source>
</reference>